<sequence>MGIFSAIVSPFFSKVFISINIDASSCFIKVSRLKNKTKTESFFKEFKTINGKIPMDAIKIIRLYHKKYPFTYIAAMLKTLAQGVVFDKNDKRILKDIKSSQYQVIEQNGVEFFAQKAMIKDYLKKYDGIGKIDFLFSPFLLIAHHIQQNPTEGKNLYVLLQRGNIALMIMQNQEISFSGFFLTDSEVEIVSNKDDGMNFELRQFDDFSMNEEFENFSKINFDFSLEHLQTDMFVPNLEEDEKITYNDMSKAPTIVKVILDSLKEYYQNPICKGSFIEKIIFLDACKIADDAFEFISKEVMIESVKRDFNLSQVLIDFARAEIGEK</sequence>
<organism evidence="1 2">
    <name type="scientific">Helicobacter fennelliae</name>
    <dbReference type="NCBI Taxonomy" id="215"/>
    <lineage>
        <taxon>Bacteria</taxon>
        <taxon>Pseudomonadati</taxon>
        <taxon>Campylobacterota</taxon>
        <taxon>Epsilonproteobacteria</taxon>
        <taxon>Campylobacterales</taxon>
        <taxon>Helicobacteraceae</taxon>
        <taxon>Helicobacter</taxon>
    </lineage>
</organism>
<dbReference type="RefSeq" id="WP_023946668.1">
    <property type="nucleotide sequence ID" value="NZ_JAERIV010000001.1"/>
</dbReference>
<dbReference type="AlphaFoldDB" id="A0A2X3BBL4"/>
<evidence type="ECO:0008006" key="3">
    <source>
        <dbReference type="Google" id="ProtNLM"/>
    </source>
</evidence>
<gene>
    <name evidence="1" type="ORF">NCTC13102_00433</name>
</gene>
<name>A0A2X3BBL4_9HELI</name>
<proteinExistence type="predicted"/>
<reference evidence="1 2" key="1">
    <citation type="submission" date="2018-06" db="EMBL/GenBank/DDBJ databases">
        <authorList>
            <consortium name="Pathogen Informatics"/>
            <person name="Doyle S."/>
        </authorList>
    </citation>
    <scope>NUCLEOTIDE SEQUENCE [LARGE SCALE GENOMIC DNA]</scope>
    <source>
        <strain evidence="1 2">NCTC13102</strain>
    </source>
</reference>
<protein>
    <recommendedName>
        <fullName evidence="3">Clan AA aspartic protease</fullName>
    </recommendedName>
</protein>
<dbReference type="Proteomes" id="UP000250166">
    <property type="component" value="Unassembled WGS sequence"/>
</dbReference>
<evidence type="ECO:0000313" key="1">
    <source>
        <dbReference type="EMBL" id="SQB97983.1"/>
    </source>
</evidence>
<evidence type="ECO:0000313" key="2">
    <source>
        <dbReference type="Proteomes" id="UP000250166"/>
    </source>
</evidence>
<dbReference type="EMBL" id="UAWL01000006">
    <property type="protein sequence ID" value="SQB97983.1"/>
    <property type="molecule type" value="Genomic_DNA"/>
</dbReference>
<accession>A0A2X3BBL4</accession>